<dbReference type="GO" id="GO:0005524">
    <property type="term" value="F:ATP binding"/>
    <property type="evidence" value="ECO:0007669"/>
    <property type="project" value="InterPro"/>
</dbReference>
<dbReference type="GO" id="GO:0016020">
    <property type="term" value="C:membrane"/>
    <property type="evidence" value="ECO:0007669"/>
    <property type="project" value="InterPro"/>
</dbReference>
<keyword evidence="2" id="KW-0378">Hydrolase</keyword>
<sequence>MEKKNQWNTGYWIVALLLLLSLQSYWQTAKTVEPVPYSEFEKALAEGRVAEVLVSDRTVTGRLKSPDSRGQDDDRGNEGRTRSCRSPVEVRRALCPRVGEHLAVRCAVVDPASGSLLWRLVLPVPPLRREAGHGRVSQHR</sequence>
<gene>
    <name evidence="5" type="ORF">NCTC11126_05780</name>
</gene>
<evidence type="ECO:0000256" key="3">
    <source>
        <dbReference type="SAM" id="MobiDB-lite"/>
    </source>
</evidence>
<feature type="region of interest" description="Disordered" evidence="3">
    <location>
        <begin position="60"/>
        <end position="84"/>
    </location>
</feature>
<dbReference type="GO" id="GO:0004222">
    <property type="term" value="F:metalloendopeptidase activity"/>
    <property type="evidence" value="ECO:0007669"/>
    <property type="project" value="InterPro"/>
</dbReference>
<evidence type="ECO:0000313" key="6">
    <source>
        <dbReference type="Proteomes" id="UP000250561"/>
    </source>
</evidence>
<accession>A0A2X1KEL7</accession>
<feature type="compositionally biased region" description="Basic and acidic residues" evidence="3">
    <location>
        <begin position="64"/>
        <end position="81"/>
    </location>
</feature>
<dbReference type="GO" id="GO:0008270">
    <property type="term" value="F:zinc ion binding"/>
    <property type="evidence" value="ECO:0007669"/>
    <property type="project" value="InterPro"/>
</dbReference>
<dbReference type="GO" id="GO:0006508">
    <property type="term" value="P:proteolysis"/>
    <property type="evidence" value="ECO:0007669"/>
    <property type="project" value="UniProtKB-KW"/>
</dbReference>
<keyword evidence="5" id="KW-0482">Metalloprotease</keyword>
<keyword evidence="1 5" id="KW-0645">Protease</keyword>
<evidence type="ECO:0000259" key="4">
    <source>
        <dbReference type="Pfam" id="PF06480"/>
    </source>
</evidence>
<reference evidence="5 6" key="1">
    <citation type="submission" date="2018-06" db="EMBL/GenBank/DDBJ databases">
        <authorList>
            <consortium name="Pathogen Informatics"/>
            <person name="Doyle S."/>
        </authorList>
    </citation>
    <scope>NUCLEOTIDE SEQUENCE [LARGE SCALE GENOMIC DNA]</scope>
    <source>
        <strain evidence="5 6">NCTC11126</strain>
    </source>
</reference>
<protein>
    <submittedName>
        <fullName evidence="5">ATP-dependent metalloprotease FtsH</fullName>
    </submittedName>
</protein>
<feature type="domain" description="Peptidase M41 FtsH extracellular" evidence="4">
    <location>
        <begin position="11"/>
        <end position="69"/>
    </location>
</feature>
<name>A0A2X1KEL7_ECOLX</name>
<dbReference type="InterPro" id="IPR011546">
    <property type="entry name" value="Pept_M41_FtsH_extracell"/>
</dbReference>
<dbReference type="GO" id="GO:0004176">
    <property type="term" value="F:ATP-dependent peptidase activity"/>
    <property type="evidence" value="ECO:0007669"/>
    <property type="project" value="InterPro"/>
</dbReference>
<proteinExistence type="predicted"/>
<dbReference type="Proteomes" id="UP000250561">
    <property type="component" value="Unassembled WGS sequence"/>
</dbReference>
<dbReference type="EMBL" id="UARS01000018">
    <property type="protein sequence ID" value="SPW57890.1"/>
    <property type="molecule type" value="Genomic_DNA"/>
</dbReference>
<organism evidence="5 6">
    <name type="scientific">Escherichia coli</name>
    <dbReference type="NCBI Taxonomy" id="562"/>
    <lineage>
        <taxon>Bacteria</taxon>
        <taxon>Pseudomonadati</taxon>
        <taxon>Pseudomonadota</taxon>
        <taxon>Gammaproteobacteria</taxon>
        <taxon>Enterobacterales</taxon>
        <taxon>Enterobacteriaceae</taxon>
        <taxon>Escherichia</taxon>
    </lineage>
</organism>
<evidence type="ECO:0000313" key="5">
    <source>
        <dbReference type="EMBL" id="SPW57890.1"/>
    </source>
</evidence>
<evidence type="ECO:0000256" key="2">
    <source>
        <dbReference type="ARBA" id="ARBA00022801"/>
    </source>
</evidence>
<dbReference type="AlphaFoldDB" id="A0A2X1KEL7"/>
<evidence type="ECO:0000256" key="1">
    <source>
        <dbReference type="ARBA" id="ARBA00022670"/>
    </source>
</evidence>
<dbReference type="Pfam" id="PF06480">
    <property type="entry name" value="FtsH_ext"/>
    <property type="match status" value="1"/>
</dbReference>